<evidence type="ECO:0000313" key="1">
    <source>
        <dbReference type="EMBL" id="KAK3327736.1"/>
    </source>
</evidence>
<protein>
    <submittedName>
        <fullName evidence="1">Uncharacterized protein</fullName>
    </submittedName>
</protein>
<sequence length="213" mass="23270">MGVGFSGRHVTKQSSLTLPSPVEAQHIRITRSEWHGERPSAGAASHIPYWATRPPRDWLSVAQISLVSRRPLSSRRMQSGWCSRGPRIFQRAFICPGISGDSVATATEQKAFLIISLGSANTSKHGHRMEYCRVADASYRKQGEKTGSIPRSSSDVPIRCQALICSHPTIAVMDSRIVPRSGDFVIQRAKGISQSPALVSHCCISLDSITGLY</sequence>
<reference evidence="1" key="1">
    <citation type="journal article" date="2023" name="Mol. Phylogenet. Evol.">
        <title>Genome-scale phylogeny and comparative genomics of the fungal order Sordariales.</title>
        <authorList>
            <person name="Hensen N."/>
            <person name="Bonometti L."/>
            <person name="Westerberg I."/>
            <person name="Brannstrom I.O."/>
            <person name="Guillou S."/>
            <person name="Cros-Aarteil S."/>
            <person name="Calhoun S."/>
            <person name="Haridas S."/>
            <person name="Kuo A."/>
            <person name="Mondo S."/>
            <person name="Pangilinan J."/>
            <person name="Riley R."/>
            <person name="LaButti K."/>
            <person name="Andreopoulos B."/>
            <person name="Lipzen A."/>
            <person name="Chen C."/>
            <person name="Yan M."/>
            <person name="Daum C."/>
            <person name="Ng V."/>
            <person name="Clum A."/>
            <person name="Steindorff A."/>
            <person name="Ohm R.A."/>
            <person name="Martin F."/>
            <person name="Silar P."/>
            <person name="Natvig D.O."/>
            <person name="Lalanne C."/>
            <person name="Gautier V."/>
            <person name="Ament-Velasquez S.L."/>
            <person name="Kruys A."/>
            <person name="Hutchinson M.I."/>
            <person name="Powell A.J."/>
            <person name="Barry K."/>
            <person name="Miller A.N."/>
            <person name="Grigoriev I.V."/>
            <person name="Debuchy R."/>
            <person name="Gladieux P."/>
            <person name="Hiltunen Thoren M."/>
            <person name="Johannesson H."/>
        </authorList>
    </citation>
    <scope>NUCLEOTIDE SEQUENCE</scope>
    <source>
        <strain evidence="1">SMH4131-1</strain>
    </source>
</reference>
<proteinExistence type="predicted"/>
<comment type="caution">
    <text evidence="1">The sequence shown here is derived from an EMBL/GenBank/DDBJ whole genome shotgun (WGS) entry which is preliminary data.</text>
</comment>
<organism evidence="1 2">
    <name type="scientific">Cercophora scortea</name>
    <dbReference type="NCBI Taxonomy" id="314031"/>
    <lineage>
        <taxon>Eukaryota</taxon>
        <taxon>Fungi</taxon>
        <taxon>Dikarya</taxon>
        <taxon>Ascomycota</taxon>
        <taxon>Pezizomycotina</taxon>
        <taxon>Sordariomycetes</taxon>
        <taxon>Sordariomycetidae</taxon>
        <taxon>Sordariales</taxon>
        <taxon>Lasiosphaeriaceae</taxon>
        <taxon>Cercophora</taxon>
    </lineage>
</organism>
<name>A0AAE0MCQ5_9PEZI</name>
<dbReference type="AlphaFoldDB" id="A0AAE0MCQ5"/>
<dbReference type="EMBL" id="JAUEPO010000003">
    <property type="protein sequence ID" value="KAK3327736.1"/>
    <property type="molecule type" value="Genomic_DNA"/>
</dbReference>
<gene>
    <name evidence="1" type="ORF">B0T19DRAFT_172238</name>
</gene>
<evidence type="ECO:0000313" key="2">
    <source>
        <dbReference type="Proteomes" id="UP001286456"/>
    </source>
</evidence>
<accession>A0AAE0MCQ5</accession>
<reference evidence="1" key="2">
    <citation type="submission" date="2023-06" db="EMBL/GenBank/DDBJ databases">
        <authorList>
            <consortium name="Lawrence Berkeley National Laboratory"/>
            <person name="Haridas S."/>
            <person name="Hensen N."/>
            <person name="Bonometti L."/>
            <person name="Westerberg I."/>
            <person name="Brannstrom I.O."/>
            <person name="Guillou S."/>
            <person name="Cros-Aarteil S."/>
            <person name="Calhoun S."/>
            <person name="Kuo A."/>
            <person name="Mondo S."/>
            <person name="Pangilinan J."/>
            <person name="Riley R."/>
            <person name="Labutti K."/>
            <person name="Andreopoulos B."/>
            <person name="Lipzen A."/>
            <person name="Chen C."/>
            <person name="Yanf M."/>
            <person name="Daum C."/>
            <person name="Ng V."/>
            <person name="Clum A."/>
            <person name="Steindorff A."/>
            <person name="Ohm R."/>
            <person name="Martin F."/>
            <person name="Silar P."/>
            <person name="Natvig D."/>
            <person name="Lalanne C."/>
            <person name="Gautier V."/>
            <person name="Ament-Velasquez S.L."/>
            <person name="Kruys A."/>
            <person name="Hutchinson M.I."/>
            <person name="Powell A.J."/>
            <person name="Barry K."/>
            <person name="Miller A.N."/>
            <person name="Grigoriev I.V."/>
            <person name="Debuchy R."/>
            <person name="Gladieux P."/>
            <person name="Thoren M.H."/>
            <person name="Johannesson H."/>
        </authorList>
    </citation>
    <scope>NUCLEOTIDE SEQUENCE</scope>
    <source>
        <strain evidence="1">SMH4131-1</strain>
    </source>
</reference>
<dbReference type="Proteomes" id="UP001286456">
    <property type="component" value="Unassembled WGS sequence"/>
</dbReference>
<keyword evidence="2" id="KW-1185">Reference proteome</keyword>